<name>A0A2J8P549_PANTR</name>
<dbReference type="AlphaFoldDB" id="A0A2J8P549"/>
<evidence type="ECO:0000256" key="7">
    <source>
        <dbReference type="ARBA" id="ARBA00046547"/>
    </source>
</evidence>
<dbReference type="GO" id="GO:0006412">
    <property type="term" value="P:translation"/>
    <property type="evidence" value="ECO:0007669"/>
    <property type="project" value="InterPro"/>
</dbReference>
<gene>
    <name evidence="9" type="ORF">CK820_G0005679</name>
</gene>
<feature type="non-terminal residue" evidence="9">
    <location>
        <position position="116"/>
    </location>
</feature>
<keyword evidence="3" id="KW-0687">Ribonucleoprotein</keyword>
<organism evidence="9 10">
    <name type="scientific">Pan troglodytes</name>
    <name type="common">Chimpanzee</name>
    <dbReference type="NCBI Taxonomy" id="9598"/>
    <lineage>
        <taxon>Eukaryota</taxon>
        <taxon>Metazoa</taxon>
        <taxon>Chordata</taxon>
        <taxon>Craniata</taxon>
        <taxon>Vertebrata</taxon>
        <taxon>Euteleostomi</taxon>
        <taxon>Mammalia</taxon>
        <taxon>Eutheria</taxon>
        <taxon>Euarchontoglires</taxon>
        <taxon>Primates</taxon>
        <taxon>Haplorrhini</taxon>
        <taxon>Catarrhini</taxon>
        <taxon>Hominidae</taxon>
        <taxon>Pan</taxon>
    </lineage>
</organism>
<dbReference type="PANTHER" id="PTHR11885:SF17">
    <property type="entry name" value="RIBOSOMAL PROTEIN S13_S15 N-TERMINAL DOMAIN-CONTAINING PROTEIN"/>
    <property type="match status" value="1"/>
</dbReference>
<comment type="subunit">
    <text evidence="7">Component of the small ribosomal subunit. Part of the small subunit (SSU) processome, composed of more than 70 proteins and the RNA chaperone small nucleolar RNA (snoRNA) U3.</text>
</comment>
<dbReference type="InterPro" id="IPR023029">
    <property type="entry name" value="Ribosomal_uS15_arc_euk"/>
</dbReference>
<protein>
    <recommendedName>
        <fullName evidence="4">Small ribosomal subunit protein uS15</fullName>
    </recommendedName>
    <alternativeName>
        <fullName evidence="5">40S ribosomal protein S13</fullName>
    </alternativeName>
</protein>
<dbReference type="STRING" id="9598.ENSPTRP00000068544"/>
<sequence>MGRMHAPGKGLSQSALPYRRSVPTWLKLTSDDVKEQIYKLAKKGLTPSQIVSLLSPSLECSGVISAHCNLHLLDSSDSPASASRIGVILRDSHGVAQVRFVTGNKILRILKSKGLA</sequence>
<evidence type="ECO:0000313" key="9">
    <source>
        <dbReference type="EMBL" id="PNI79147.1"/>
    </source>
</evidence>
<dbReference type="PANTHER" id="PTHR11885">
    <property type="entry name" value="RIBOSOMAL PROTEIN S15P/S13E"/>
    <property type="match status" value="1"/>
</dbReference>
<accession>A0A2J8P549</accession>
<evidence type="ECO:0000259" key="8">
    <source>
        <dbReference type="SMART" id="SM01386"/>
    </source>
</evidence>
<dbReference type="Pfam" id="PF08069">
    <property type="entry name" value="Ribosomal_S13_N"/>
    <property type="match status" value="1"/>
</dbReference>
<evidence type="ECO:0000256" key="4">
    <source>
        <dbReference type="ARBA" id="ARBA00035165"/>
    </source>
</evidence>
<evidence type="ECO:0000256" key="2">
    <source>
        <dbReference type="ARBA" id="ARBA00022980"/>
    </source>
</evidence>
<keyword evidence="2" id="KW-0689">Ribosomal protein</keyword>
<comment type="function">
    <text evidence="6">Component of the small ribosomal subunit. The ribosome is a large ribonucleoprotein complex responsible for the synthesis of proteins in the cell. Part of the small subunit (SSU) processome, first precursor of the small eukaryotic ribosomal subunit. During the assembly of the SSU processome in the nucleolus, many ribosome biogenesis factors, an RNA chaperone and ribosomal proteins associate with the nascent pre-rRNA and work in concert to generate RNA folding, modifications, rearrangements and cleavage as well as targeted degradation of pre-ribosomal RNA by the RNA exosome.</text>
</comment>
<feature type="domain" description="Small ribosomal subunit protein uS15 N-terminal" evidence="8">
    <location>
        <begin position="1"/>
        <end position="95"/>
    </location>
</feature>
<evidence type="ECO:0000313" key="10">
    <source>
        <dbReference type="Proteomes" id="UP000236370"/>
    </source>
</evidence>
<dbReference type="EMBL" id="NBAG03000219">
    <property type="protein sequence ID" value="PNI79147.1"/>
    <property type="molecule type" value="Genomic_DNA"/>
</dbReference>
<evidence type="ECO:0000256" key="5">
    <source>
        <dbReference type="ARBA" id="ARBA00035470"/>
    </source>
</evidence>
<proteinExistence type="inferred from homology"/>
<evidence type="ECO:0000256" key="1">
    <source>
        <dbReference type="ARBA" id="ARBA00008434"/>
    </source>
</evidence>
<dbReference type="GO" id="GO:1990904">
    <property type="term" value="C:ribonucleoprotein complex"/>
    <property type="evidence" value="ECO:0007669"/>
    <property type="project" value="UniProtKB-KW"/>
</dbReference>
<dbReference type="GO" id="GO:0003735">
    <property type="term" value="F:structural constituent of ribosome"/>
    <property type="evidence" value="ECO:0007669"/>
    <property type="project" value="InterPro"/>
</dbReference>
<comment type="caution">
    <text evidence="9">The sequence shown here is derived from an EMBL/GenBank/DDBJ whole genome shotgun (WGS) entry which is preliminary data.</text>
</comment>
<dbReference type="SMART" id="SM01386">
    <property type="entry name" value="Ribosomal_S13_N"/>
    <property type="match status" value="1"/>
</dbReference>
<evidence type="ECO:0000256" key="6">
    <source>
        <dbReference type="ARBA" id="ARBA00045441"/>
    </source>
</evidence>
<dbReference type="InterPro" id="IPR012606">
    <property type="entry name" value="Ribosomal_uS15_N"/>
</dbReference>
<reference evidence="9 10" key="1">
    <citation type="submission" date="2017-12" db="EMBL/GenBank/DDBJ databases">
        <title>High-resolution comparative analysis of great ape genomes.</title>
        <authorList>
            <person name="Pollen A."/>
            <person name="Hastie A."/>
            <person name="Hormozdiari F."/>
            <person name="Dougherty M."/>
            <person name="Liu R."/>
            <person name="Chaisson M."/>
            <person name="Hoppe E."/>
            <person name="Hill C."/>
            <person name="Pang A."/>
            <person name="Hillier L."/>
            <person name="Baker C."/>
            <person name="Armstrong J."/>
            <person name="Shendure J."/>
            <person name="Paten B."/>
            <person name="Wilson R."/>
            <person name="Chao H."/>
            <person name="Schneider V."/>
            <person name="Ventura M."/>
            <person name="Kronenberg Z."/>
            <person name="Murali S."/>
            <person name="Gordon D."/>
            <person name="Cantsilieris S."/>
            <person name="Munson K."/>
            <person name="Nelson B."/>
            <person name="Raja A."/>
            <person name="Underwood J."/>
            <person name="Diekhans M."/>
            <person name="Fiddes I."/>
            <person name="Haussler D."/>
            <person name="Eichler E."/>
        </authorList>
    </citation>
    <scope>NUCLEOTIDE SEQUENCE [LARGE SCALE GENOMIC DNA]</scope>
    <source>
        <strain evidence="9">Yerkes chimp pedigree #C0471</strain>
    </source>
</reference>
<dbReference type="Proteomes" id="UP000236370">
    <property type="component" value="Unassembled WGS sequence"/>
</dbReference>
<dbReference type="Gene3D" id="4.10.860.130">
    <property type="match status" value="1"/>
</dbReference>
<comment type="similarity">
    <text evidence="1">Belongs to the universal ribosomal protein uS15 family.</text>
</comment>
<evidence type="ECO:0000256" key="3">
    <source>
        <dbReference type="ARBA" id="ARBA00023274"/>
    </source>
</evidence>
<dbReference type="GO" id="GO:0005840">
    <property type="term" value="C:ribosome"/>
    <property type="evidence" value="ECO:0007669"/>
    <property type="project" value="UniProtKB-KW"/>
</dbReference>
<dbReference type="FunFam" id="4.10.860.130:FF:000001">
    <property type="entry name" value="40S ribosomal protein S13"/>
    <property type="match status" value="1"/>
</dbReference>